<feature type="non-terminal residue" evidence="3">
    <location>
        <position position="358"/>
    </location>
</feature>
<organism evidence="3">
    <name type="scientific">marine metagenome</name>
    <dbReference type="NCBI Taxonomy" id="408172"/>
    <lineage>
        <taxon>unclassified sequences</taxon>
        <taxon>metagenomes</taxon>
        <taxon>ecological metagenomes</taxon>
    </lineage>
</organism>
<dbReference type="InterPro" id="IPR032812">
    <property type="entry name" value="SbsA_Ig"/>
</dbReference>
<reference evidence="3" key="1">
    <citation type="submission" date="2018-05" db="EMBL/GenBank/DDBJ databases">
        <authorList>
            <person name="Lanie J.A."/>
            <person name="Ng W.-L."/>
            <person name="Kazmierczak K.M."/>
            <person name="Andrzejewski T.M."/>
            <person name="Davidsen T.M."/>
            <person name="Wayne K.J."/>
            <person name="Tettelin H."/>
            <person name="Glass J.I."/>
            <person name="Rusch D."/>
            <person name="Podicherti R."/>
            <person name="Tsui H.-C.T."/>
            <person name="Winkler M.E."/>
        </authorList>
    </citation>
    <scope>NUCLEOTIDE SEQUENCE</scope>
</reference>
<name>A0A382GYT7_9ZZZZ</name>
<proteinExistence type="predicted"/>
<dbReference type="InterPro" id="IPR013784">
    <property type="entry name" value="Carb-bd-like_fold"/>
</dbReference>
<dbReference type="GO" id="GO:0030246">
    <property type="term" value="F:carbohydrate binding"/>
    <property type="evidence" value="ECO:0007669"/>
    <property type="project" value="InterPro"/>
</dbReference>
<dbReference type="Pfam" id="PF13205">
    <property type="entry name" value="Big_5"/>
    <property type="match status" value="1"/>
</dbReference>
<dbReference type="SUPFAM" id="SSF49452">
    <property type="entry name" value="Starch-binding domain-like"/>
    <property type="match status" value="1"/>
</dbReference>
<dbReference type="Gene3D" id="2.60.40.1220">
    <property type="match status" value="1"/>
</dbReference>
<dbReference type="Pfam" id="PF13620">
    <property type="entry name" value="CarboxypepD_reg"/>
    <property type="match status" value="1"/>
</dbReference>
<evidence type="ECO:0000259" key="2">
    <source>
        <dbReference type="Pfam" id="PF13205"/>
    </source>
</evidence>
<keyword evidence="1" id="KW-0732">Signal</keyword>
<feature type="domain" description="SbsA Ig-like" evidence="2">
    <location>
        <begin position="51"/>
        <end position="169"/>
    </location>
</feature>
<dbReference type="Gene3D" id="2.60.40.1120">
    <property type="entry name" value="Carboxypeptidase-like, regulatory domain"/>
    <property type="match status" value="1"/>
</dbReference>
<dbReference type="AlphaFoldDB" id="A0A382GYT7"/>
<evidence type="ECO:0000313" key="3">
    <source>
        <dbReference type="EMBL" id="SVB79713.1"/>
    </source>
</evidence>
<evidence type="ECO:0000256" key="1">
    <source>
        <dbReference type="ARBA" id="ARBA00022729"/>
    </source>
</evidence>
<dbReference type="InterPro" id="IPR014755">
    <property type="entry name" value="Cu-Rt/internalin_Ig-like"/>
</dbReference>
<feature type="non-terminal residue" evidence="3">
    <location>
        <position position="1"/>
    </location>
</feature>
<accession>A0A382GYT7</accession>
<protein>
    <recommendedName>
        <fullName evidence="2">SbsA Ig-like domain-containing protein</fullName>
    </recommendedName>
</protein>
<sequence length="358" mass="38011">VYSSNYTNLVFPLVLVPLVLLLSSCSERSEYGETSDYEKLGAPCIASASADVTAPAVSYVSPIDNSTYNSPSTTVAVTFSENMETGSVTTNTSDTTCSGSFQLSSDNFTTCIKMSATPVASDNDTIFTITPASSLSAVTTFKVKITTSVTDISCNTLGSDNSSIVGFSTSPLGSGTITGSVQMDNGSALSGVGVSDALWGSTVATTTSDNDGDFSQASLNLGYHSVTYSKSGYLGVTLTELLETDGETLNLETVRLLDDNCTSGTMSGSITNAVTGDNMSGVNLWYIKGKNKHFKWWEGTYFGQTPDNGSWTLPNPNCDNSTWYKTCGRQYDVNSKEWVINDITSPTPAGWYTIRSKK</sequence>
<dbReference type="EMBL" id="UINC01057974">
    <property type="protein sequence ID" value="SVB79713.1"/>
    <property type="molecule type" value="Genomic_DNA"/>
</dbReference>
<gene>
    <name evidence="3" type="ORF">METZ01_LOCUS232567</name>
</gene>